<proteinExistence type="predicted"/>
<dbReference type="EMBL" id="GGEC01080298">
    <property type="protein sequence ID" value="MBX60782.1"/>
    <property type="molecule type" value="Transcribed_RNA"/>
</dbReference>
<accession>A0A2P2Q1H3</accession>
<organism evidence="1">
    <name type="scientific">Rhizophora mucronata</name>
    <name type="common">Asiatic mangrove</name>
    <dbReference type="NCBI Taxonomy" id="61149"/>
    <lineage>
        <taxon>Eukaryota</taxon>
        <taxon>Viridiplantae</taxon>
        <taxon>Streptophyta</taxon>
        <taxon>Embryophyta</taxon>
        <taxon>Tracheophyta</taxon>
        <taxon>Spermatophyta</taxon>
        <taxon>Magnoliopsida</taxon>
        <taxon>eudicotyledons</taxon>
        <taxon>Gunneridae</taxon>
        <taxon>Pentapetalae</taxon>
        <taxon>rosids</taxon>
        <taxon>fabids</taxon>
        <taxon>Malpighiales</taxon>
        <taxon>Rhizophoraceae</taxon>
        <taxon>Rhizophora</taxon>
    </lineage>
</organism>
<name>A0A2P2Q1H3_RHIMU</name>
<reference evidence="1" key="1">
    <citation type="submission" date="2018-02" db="EMBL/GenBank/DDBJ databases">
        <title>Rhizophora mucronata_Transcriptome.</title>
        <authorList>
            <person name="Meera S.P."/>
            <person name="Sreeshan A."/>
            <person name="Augustine A."/>
        </authorList>
    </citation>
    <scope>NUCLEOTIDE SEQUENCE</scope>
    <source>
        <tissue evidence="1">Leaf</tissue>
    </source>
</reference>
<evidence type="ECO:0000313" key="1">
    <source>
        <dbReference type="EMBL" id="MBX60782.1"/>
    </source>
</evidence>
<sequence>MLLQSKILVQLQVNYPLLHSFVPIACWVKINSSLSCTIS</sequence>
<protein>
    <submittedName>
        <fullName evidence="1">Uncharacterized protein</fullName>
    </submittedName>
</protein>
<dbReference type="AlphaFoldDB" id="A0A2P2Q1H3"/>